<dbReference type="EMBL" id="CYPW01000006">
    <property type="protein sequence ID" value="CUH51209.1"/>
    <property type="molecule type" value="Genomic_DNA"/>
</dbReference>
<organism evidence="3 4">
    <name type="scientific">Shimia marina</name>
    <dbReference type="NCBI Taxonomy" id="321267"/>
    <lineage>
        <taxon>Bacteria</taxon>
        <taxon>Pseudomonadati</taxon>
        <taxon>Pseudomonadota</taxon>
        <taxon>Alphaproteobacteria</taxon>
        <taxon>Rhodobacterales</taxon>
        <taxon>Roseobacteraceae</taxon>
    </lineage>
</organism>
<protein>
    <submittedName>
        <fullName evidence="3">Putative esterase of the alpha/beta hydrolase fold protein</fullName>
    </submittedName>
</protein>
<sequence length="259" mass="27891">MDWDDAYSNGAYIAGADGFPPRWAKEAAAFRTSAGAQEDVAYGAGARQKLDLITPKGAAKGLFVFVHGGYWMAFDKSYWSHLARAAVAQGWAVAIPSYDLAPEVRISDITGQIAEAVTKASAMVEGPIVLAGHSAGGHLVARMICAGVLREEVAQRITRVMPISPVADLRPLMRTAMNEKLHLDAAECEAESPVWQRPRAGVAVTVLVGAQERPVFLDQARWLSEAWGCDRIVAGGKHHFDVIDTFADAQSDVARMLFA</sequence>
<dbReference type="PANTHER" id="PTHR48081:SF33">
    <property type="entry name" value="KYNURENINE FORMAMIDASE"/>
    <property type="match status" value="1"/>
</dbReference>
<keyword evidence="4" id="KW-1185">Reference proteome</keyword>
<dbReference type="Pfam" id="PF07859">
    <property type="entry name" value="Abhydrolase_3"/>
    <property type="match status" value="1"/>
</dbReference>
<evidence type="ECO:0000313" key="3">
    <source>
        <dbReference type="EMBL" id="CUH51209.1"/>
    </source>
</evidence>
<feature type="domain" description="Alpha/beta hydrolase fold-3" evidence="2">
    <location>
        <begin position="63"/>
        <end position="177"/>
    </location>
</feature>
<evidence type="ECO:0000256" key="1">
    <source>
        <dbReference type="ARBA" id="ARBA00022801"/>
    </source>
</evidence>
<dbReference type="OrthoDB" id="9771666at2"/>
<dbReference type="RefSeq" id="WP_058238976.1">
    <property type="nucleotide sequence ID" value="NZ_CYPW01000006.1"/>
</dbReference>
<reference evidence="3 4" key="1">
    <citation type="submission" date="2015-09" db="EMBL/GenBank/DDBJ databases">
        <authorList>
            <consortium name="Swine Surveillance"/>
        </authorList>
    </citation>
    <scope>NUCLEOTIDE SEQUENCE [LARGE SCALE GENOMIC DNA]</scope>
    <source>
        <strain evidence="3 4">CECT 7688</strain>
    </source>
</reference>
<dbReference type="SUPFAM" id="SSF53474">
    <property type="entry name" value="alpha/beta-Hydrolases"/>
    <property type="match status" value="1"/>
</dbReference>
<evidence type="ECO:0000259" key="2">
    <source>
        <dbReference type="Pfam" id="PF07859"/>
    </source>
</evidence>
<proteinExistence type="predicted"/>
<dbReference type="GO" id="GO:0016787">
    <property type="term" value="F:hydrolase activity"/>
    <property type="evidence" value="ECO:0007669"/>
    <property type="project" value="UniProtKB-KW"/>
</dbReference>
<gene>
    <name evidence="3" type="ORF">SHM7688_00643</name>
</gene>
<dbReference type="InterPro" id="IPR013094">
    <property type="entry name" value="AB_hydrolase_3"/>
</dbReference>
<name>A0A0P1ELB3_9RHOB</name>
<accession>A0A0P1ELB3</accession>
<dbReference type="STRING" id="321267.SHM7688_00643"/>
<evidence type="ECO:0000313" key="4">
    <source>
        <dbReference type="Proteomes" id="UP000054823"/>
    </source>
</evidence>
<keyword evidence="1 3" id="KW-0378">Hydrolase</keyword>
<dbReference type="Proteomes" id="UP000054823">
    <property type="component" value="Unassembled WGS sequence"/>
</dbReference>
<dbReference type="PANTHER" id="PTHR48081">
    <property type="entry name" value="AB HYDROLASE SUPERFAMILY PROTEIN C4A8.06C"/>
    <property type="match status" value="1"/>
</dbReference>
<dbReference type="InterPro" id="IPR029058">
    <property type="entry name" value="AB_hydrolase_fold"/>
</dbReference>
<dbReference type="AlphaFoldDB" id="A0A0P1ELB3"/>
<dbReference type="Gene3D" id="3.40.50.1820">
    <property type="entry name" value="alpha/beta hydrolase"/>
    <property type="match status" value="1"/>
</dbReference>
<dbReference type="InterPro" id="IPR050300">
    <property type="entry name" value="GDXG_lipolytic_enzyme"/>
</dbReference>